<dbReference type="Proteomes" id="UP001266305">
    <property type="component" value="Unassembled WGS sequence"/>
</dbReference>
<evidence type="ECO:0000313" key="2">
    <source>
        <dbReference type="Proteomes" id="UP001266305"/>
    </source>
</evidence>
<reference evidence="1 2" key="1">
    <citation type="submission" date="2023-05" db="EMBL/GenBank/DDBJ databases">
        <title>B98-5 Cell Line De Novo Hybrid Assembly: An Optical Mapping Approach.</title>
        <authorList>
            <person name="Kananen K."/>
            <person name="Auerbach J.A."/>
            <person name="Kautto E."/>
            <person name="Blachly J.S."/>
        </authorList>
    </citation>
    <scope>NUCLEOTIDE SEQUENCE [LARGE SCALE GENOMIC DNA]</scope>
    <source>
        <strain evidence="1">B95-8</strain>
        <tissue evidence="1">Cell line</tissue>
    </source>
</reference>
<name>A0ABQ9V9B1_SAGOE</name>
<dbReference type="InterPro" id="IPR052862">
    <property type="entry name" value="TNFR_superfamily_member_8"/>
</dbReference>
<keyword evidence="2" id="KW-1185">Reference proteome</keyword>
<evidence type="ECO:0000313" key="1">
    <source>
        <dbReference type="EMBL" id="KAK2105949.1"/>
    </source>
</evidence>
<organism evidence="1 2">
    <name type="scientific">Saguinus oedipus</name>
    <name type="common">Cotton-top tamarin</name>
    <name type="synonym">Oedipomidas oedipus</name>
    <dbReference type="NCBI Taxonomy" id="9490"/>
    <lineage>
        <taxon>Eukaryota</taxon>
        <taxon>Metazoa</taxon>
        <taxon>Chordata</taxon>
        <taxon>Craniata</taxon>
        <taxon>Vertebrata</taxon>
        <taxon>Euteleostomi</taxon>
        <taxon>Mammalia</taxon>
        <taxon>Eutheria</taxon>
        <taxon>Euarchontoglires</taxon>
        <taxon>Primates</taxon>
        <taxon>Haplorrhini</taxon>
        <taxon>Platyrrhini</taxon>
        <taxon>Cebidae</taxon>
        <taxon>Callitrichinae</taxon>
        <taxon>Saguinus</taxon>
    </lineage>
</organism>
<comment type="caution">
    <text evidence="1">The sequence shown here is derived from an EMBL/GenBank/DDBJ whole genome shotgun (WGS) entry which is preliminary data.</text>
</comment>
<keyword evidence="1" id="KW-0675">Receptor</keyword>
<protein>
    <submittedName>
        <fullName evidence="1">Tumor necrosis factor receptor super member 8</fullName>
    </submittedName>
</protein>
<sequence>MIMDRPFKDTCGNPSHYYNESVRRCCHRCPEGDAEARGGLFPTQQCPQSSADCRKQCEPDYHLNEAGRCTACVSCSRAMTFCIRTFTETYHATF</sequence>
<gene>
    <name evidence="1" type="primary">TNFRSF8_1</name>
    <name evidence="1" type="ORF">P7K49_015463</name>
</gene>
<dbReference type="PANTHER" id="PTHR47497:SF1">
    <property type="entry name" value="TUMOR NECROSIS FACTOR RECEPTOR SUPERFAMILY MEMBER 8"/>
    <property type="match status" value="1"/>
</dbReference>
<dbReference type="PANTHER" id="PTHR47497">
    <property type="entry name" value="TUMOR NECROSIS FACTOR RECEPTOR SUPERFAMILY MEMBER 8"/>
    <property type="match status" value="1"/>
</dbReference>
<proteinExistence type="predicted"/>
<accession>A0ABQ9V9B1</accession>
<dbReference type="EMBL" id="JASSZA010000007">
    <property type="protein sequence ID" value="KAK2105949.1"/>
    <property type="molecule type" value="Genomic_DNA"/>
</dbReference>